<proteinExistence type="predicted"/>
<sequence length="128" mass="13545">MQVDVPVTAAAALFPPPLNPAPSRGSSVLPAAACSHFGAGTRFMLTHSRFRKRKERRGAERARDPLCATGRLVARSLAVICSFSALQNRTLLSGEHQRDLTGKEERSLNSETPVVNPGSGAALSAHSA</sequence>
<dbReference type="AlphaFoldDB" id="A0A401RUL6"/>
<gene>
    <name evidence="2" type="ORF">chiPu_0000234</name>
</gene>
<feature type="compositionally biased region" description="Basic and acidic residues" evidence="1">
    <location>
        <begin position="95"/>
        <end position="108"/>
    </location>
</feature>
<dbReference type="EMBL" id="BEZZ01000003">
    <property type="protein sequence ID" value="GCC21850.1"/>
    <property type="molecule type" value="Genomic_DNA"/>
</dbReference>
<keyword evidence="3" id="KW-1185">Reference proteome</keyword>
<organism evidence="2 3">
    <name type="scientific">Chiloscyllium punctatum</name>
    <name type="common">Brownbanded bambooshark</name>
    <name type="synonym">Hemiscyllium punctatum</name>
    <dbReference type="NCBI Taxonomy" id="137246"/>
    <lineage>
        <taxon>Eukaryota</taxon>
        <taxon>Metazoa</taxon>
        <taxon>Chordata</taxon>
        <taxon>Craniata</taxon>
        <taxon>Vertebrata</taxon>
        <taxon>Chondrichthyes</taxon>
        <taxon>Elasmobranchii</taxon>
        <taxon>Galeomorphii</taxon>
        <taxon>Galeoidea</taxon>
        <taxon>Orectolobiformes</taxon>
        <taxon>Hemiscylliidae</taxon>
        <taxon>Chiloscyllium</taxon>
    </lineage>
</organism>
<evidence type="ECO:0000313" key="2">
    <source>
        <dbReference type="EMBL" id="GCC21850.1"/>
    </source>
</evidence>
<comment type="caution">
    <text evidence="2">The sequence shown here is derived from an EMBL/GenBank/DDBJ whole genome shotgun (WGS) entry which is preliminary data.</text>
</comment>
<accession>A0A401RUL6</accession>
<protein>
    <submittedName>
        <fullName evidence="2">Uncharacterized protein</fullName>
    </submittedName>
</protein>
<name>A0A401RUL6_CHIPU</name>
<evidence type="ECO:0000313" key="3">
    <source>
        <dbReference type="Proteomes" id="UP000287033"/>
    </source>
</evidence>
<evidence type="ECO:0000256" key="1">
    <source>
        <dbReference type="SAM" id="MobiDB-lite"/>
    </source>
</evidence>
<feature type="region of interest" description="Disordered" evidence="1">
    <location>
        <begin position="92"/>
        <end position="128"/>
    </location>
</feature>
<reference evidence="2 3" key="1">
    <citation type="journal article" date="2018" name="Nat. Ecol. Evol.">
        <title>Shark genomes provide insights into elasmobranch evolution and the origin of vertebrates.</title>
        <authorList>
            <person name="Hara Y"/>
            <person name="Yamaguchi K"/>
            <person name="Onimaru K"/>
            <person name="Kadota M"/>
            <person name="Koyanagi M"/>
            <person name="Keeley SD"/>
            <person name="Tatsumi K"/>
            <person name="Tanaka K"/>
            <person name="Motone F"/>
            <person name="Kageyama Y"/>
            <person name="Nozu R"/>
            <person name="Adachi N"/>
            <person name="Nishimura O"/>
            <person name="Nakagawa R"/>
            <person name="Tanegashima C"/>
            <person name="Kiyatake I"/>
            <person name="Matsumoto R"/>
            <person name="Murakumo K"/>
            <person name="Nishida K"/>
            <person name="Terakita A"/>
            <person name="Kuratani S"/>
            <person name="Sato K"/>
            <person name="Hyodo S Kuraku.S."/>
        </authorList>
    </citation>
    <scope>NUCLEOTIDE SEQUENCE [LARGE SCALE GENOMIC DNA]</scope>
</reference>
<dbReference type="Proteomes" id="UP000287033">
    <property type="component" value="Unassembled WGS sequence"/>
</dbReference>